<proteinExistence type="predicted"/>
<keyword evidence="1 4" id="KW-0808">Transferase</keyword>
<dbReference type="Proteomes" id="UP000016644">
    <property type="component" value="Unassembled WGS sequence"/>
</dbReference>
<dbReference type="HOGENOM" id="CLU_061829_2_0_9"/>
<gene>
    <name evidence="4" type="ORF">HMPREF0495_01135</name>
</gene>
<comment type="caution">
    <text evidence="4">The sequence shown here is derived from an EMBL/GenBank/DDBJ whole genome shotgun (WGS) entry which is preliminary data.</text>
</comment>
<evidence type="ECO:0000256" key="2">
    <source>
        <dbReference type="ARBA" id="ARBA00023315"/>
    </source>
</evidence>
<reference evidence="4 5" key="1">
    <citation type="submission" date="2013-06" db="EMBL/GenBank/DDBJ databases">
        <authorList>
            <person name="Weinstock G."/>
            <person name="Sodergren E."/>
            <person name="Lobos E.A."/>
            <person name="Fulton L."/>
            <person name="Fulton R."/>
            <person name="Courtney L."/>
            <person name="Fronick C."/>
            <person name="O'Laughlin M."/>
            <person name="Godfrey J."/>
            <person name="Wilson R.M."/>
            <person name="Miner T."/>
            <person name="Farmer C."/>
            <person name="Delehaunty K."/>
            <person name="Cordes M."/>
            <person name="Minx P."/>
            <person name="Tomlinson C."/>
            <person name="Chen J."/>
            <person name="Wollam A."/>
            <person name="Pepin K.H."/>
            <person name="Bhonagiri V."/>
            <person name="Zhang X."/>
            <person name="Warren W."/>
            <person name="Mitreva M."/>
            <person name="Mardis E.R."/>
            <person name="Wilson R.K."/>
        </authorList>
    </citation>
    <scope>NUCLEOTIDE SEQUENCE [LARGE SCALE GENOMIC DNA]</scope>
    <source>
        <strain evidence="4 5">ATCC 14869</strain>
    </source>
</reference>
<dbReference type="PROSITE" id="PS51186">
    <property type="entry name" value="GNAT"/>
    <property type="match status" value="1"/>
</dbReference>
<sequence>MRLAMLKSCKNFKTIESVSKMKITDATLADLPEILRIEQLGFTAEEAGTAEQYQDRLARLAGTFLVAKEKHKLVGFVVGAATQEPYVADWMFEHTPTNLPTGGHQLIYTIAIDPAYRGHGLGSRLLVALQERAQNAHRETLSLTSLERNVLFYLKNGFENHGVANSTHAGEVWFNLVKPLY</sequence>
<dbReference type="InterPro" id="IPR051635">
    <property type="entry name" value="SNAT-like"/>
</dbReference>
<feature type="domain" description="N-acetyltransferase" evidence="3">
    <location>
        <begin position="21"/>
        <end position="181"/>
    </location>
</feature>
<accession>U2PIX5</accession>
<dbReference type="SUPFAM" id="SSF55729">
    <property type="entry name" value="Acyl-CoA N-acyltransferases (Nat)"/>
    <property type="match status" value="1"/>
</dbReference>
<dbReference type="PATRIC" id="fig|649758.3.peg.1015"/>
<dbReference type="Gene3D" id="3.40.630.30">
    <property type="match status" value="1"/>
</dbReference>
<dbReference type="CDD" id="cd04301">
    <property type="entry name" value="NAT_SF"/>
    <property type="match status" value="1"/>
</dbReference>
<dbReference type="GO" id="GO:0008080">
    <property type="term" value="F:N-acetyltransferase activity"/>
    <property type="evidence" value="ECO:0007669"/>
    <property type="project" value="UniProtKB-ARBA"/>
</dbReference>
<evidence type="ECO:0000313" key="4">
    <source>
        <dbReference type="EMBL" id="ERK44101.1"/>
    </source>
</evidence>
<dbReference type="PANTHER" id="PTHR10908:SF0">
    <property type="entry name" value="SEROTONIN N-ACETYLTRANSFERASE"/>
    <property type="match status" value="1"/>
</dbReference>
<dbReference type="InterPro" id="IPR000182">
    <property type="entry name" value="GNAT_dom"/>
</dbReference>
<dbReference type="Pfam" id="PF13508">
    <property type="entry name" value="Acetyltransf_7"/>
    <property type="match status" value="1"/>
</dbReference>
<evidence type="ECO:0000256" key="1">
    <source>
        <dbReference type="ARBA" id="ARBA00022679"/>
    </source>
</evidence>
<dbReference type="EMBL" id="AWVK01000042">
    <property type="protein sequence ID" value="ERK44101.1"/>
    <property type="molecule type" value="Genomic_DNA"/>
</dbReference>
<keyword evidence="2" id="KW-0012">Acyltransferase</keyword>
<evidence type="ECO:0000313" key="5">
    <source>
        <dbReference type="Proteomes" id="UP000016644"/>
    </source>
</evidence>
<dbReference type="PANTHER" id="PTHR10908">
    <property type="entry name" value="SEROTONIN N-ACETYLTRANSFERASE"/>
    <property type="match status" value="1"/>
</dbReference>
<organism evidence="4 5">
    <name type="scientific">Levilactobacillus brevis ATCC 14869 = DSM 20054</name>
    <dbReference type="NCBI Taxonomy" id="649758"/>
    <lineage>
        <taxon>Bacteria</taxon>
        <taxon>Bacillati</taxon>
        <taxon>Bacillota</taxon>
        <taxon>Bacilli</taxon>
        <taxon>Lactobacillales</taxon>
        <taxon>Lactobacillaceae</taxon>
        <taxon>Levilactobacillus</taxon>
    </lineage>
</organism>
<dbReference type="InterPro" id="IPR016181">
    <property type="entry name" value="Acyl_CoA_acyltransferase"/>
</dbReference>
<evidence type="ECO:0000259" key="3">
    <source>
        <dbReference type="PROSITE" id="PS51186"/>
    </source>
</evidence>
<protein>
    <submittedName>
        <fullName evidence="4">Acetyltransferase, GNAT family</fullName>
    </submittedName>
</protein>
<name>U2PIX5_LEVBR</name>
<dbReference type="AlphaFoldDB" id="U2PIX5"/>